<evidence type="ECO:0000313" key="1">
    <source>
        <dbReference type="EMBL" id="SHJ95121.1"/>
    </source>
</evidence>
<organism evidence="1 2">
    <name type="scientific">Alicyclobacillus tolerans</name>
    <dbReference type="NCBI Taxonomy" id="90970"/>
    <lineage>
        <taxon>Bacteria</taxon>
        <taxon>Bacillati</taxon>
        <taxon>Bacillota</taxon>
        <taxon>Bacilli</taxon>
        <taxon>Bacillales</taxon>
        <taxon>Alicyclobacillaceae</taxon>
        <taxon>Alicyclobacillus</taxon>
    </lineage>
</organism>
<dbReference type="EMBL" id="FRAF01000006">
    <property type="protein sequence ID" value="SHJ95121.1"/>
    <property type="molecule type" value="Genomic_DNA"/>
</dbReference>
<accession>A0A1M6NH90</accession>
<reference evidence="2" key="1">
    <citation type="submission" date="2016-11" db="EMBL/GenBank/DDBJ databases">
        <authorList>
            <person name="Varghese N."/>
            <person name="Submissions S."/>
        </authorList>
    </citation>
    <scope>NUCLEOTIDE SEQUENCE [LARGE SCALE GENOMIC DNA]</scope>
    <source>
        <strain evidence="2">USBA-503</strain>
    </source>
</reference>
<sequence>MGDSLQFDLSAAEWRRNAADEQALLEGLAERLCSALPQQTEVIREHGLFVRHPRVTQIRVLFEMYHFQLTMTKTHGLLAERAKVVRGIRLKTEEMSFGEWLDALSVELSRMAAEHEDVQQKLYQFLMS</sequence>
<evidence type="ECO:0000313" key="2">
    <source>
        <dbReference type="Proteomes" id="UP000184016"/>
    </source>
</evidence>
<dbReference type="Proteomes" id="UP000184016">
    <property type="component" value="Unassembled WGS sequence"/>
</dbReference>
<gene>
    <name evidence="1" type="ORF">SAMN05443507_10646</name>
</gene>
<protein>
    <submittedName>
        <fullName evidence="1">Uncharacterized protein</fullName>
    </submittedName>
</protein>
<proteinExistence type="predicted"/>
<name>A0A1M6NH90_9BACL</name>
<dbReference type="STRING" id="1830138.SAMN05443507_10646"/>
<dbReference type="AlphaFoldDB" id="A0A1M6NH90"/>
<keyword evidence="2" id="KW-1185">Reference proteome</keyword>
<dbReference type="OrthoDB" id="2989710at2"/>
<dbReference type="RefSeq" id="WP_072873406.1">
    <property type="nucleotide sequence ID" value="NZ_FRAF01000006.1"/>
</dbReference>